<dbReference type="AlphaFoldDB" id="Q22Y79"/>
<gene>
    <name evidence="2" type="ORF">TTHERM_00354920</name>
</gene>
<dbReference type="HOGENOM" id="CLU_009600_9_3_1"/>
<sequence length="650" mass="72634">MDQQVSFDGSLNAAFDFQRSIKLINSNLRLIFDNFTKLKSMDYITKFTESSLYQQLYSNKIYVGLAALALFIGKRTLTPYLALRKDYLSKSQLNAIKQQFYQKRDKQIDLAKKLIKNVSQEKQEQIISVSAVQLAKDIKDGKFTCEEVFITYAYRASTIGVEHNLICDIDVETNLSLAQQKDEIFRSTQDKSSLPVFFGVPITVKEHLKTKGLLSSCGYVQFAQRPVENVDCAFVQLLREQGAIPFANTNVPQGLFAIESNNNLYGHSLNPFNKNLTVGGSSGGEGGAQATRISAFGIGSDSLGSARIPAAFCGVHSFKGTGKRISLKGRLGLTGTELGGFKDIQTSIGPMSQFVEDIIEIEKIVLGNFNKIDDDSPPLFWNEKLFEETSLQNVKIGVIRRLNSVPNVAAIDNALNETIEKLKSLGCQIHEMEGLPIDEMSIQIQKLLATPGVQLIIFKMLRGDEPLDIHKLFLNIKFTPQMINDLKIKLLELKGLYREAQFIKLAKTNDFITHATEQIKLEAYKKQMQQYIRDNKIDIIISPVTPFTAIPHNSGGDLLQFLGLAGIPNILDQPSGVIPIRNVTAEEADPVKYKDQYQDKYTQIIRQSIQQSTGIPVGLQVSANTWKDEVCLKIMKEISQLFKYNCNLSG</sequence>
<dbReference type="InterPro" id="IPR023631">
    <property type="entry name" value="Amidase_dom"/>
</dbReference>
<dbReference type="GO" id="GO:0017064">
    <property type="term" value="F:fatty acid amide hydrolase activity"/>
    <property type="evidence" value="ECO:0007669"/>
    <property type="project" value="TreeGrafter"/>
</dbReference>
<dbReference type="PANTHER" id="PTHR45847:SF6">
    <property type="entry name" value="FATTY ACID AMIDE HYDROLASE"/>
    <property type="match status" value="1"/>
</dbReference>
<dbReference type="EMBL" id="GG662749">
    <property type="protein sequence ID" value="EAR90145.2"/>
    <property type="molecule type" value="Genomic_DNA"/>
</dbReference>
<dbReference type="GeneID" id="7845892"/>
<name>Q22Y79_TETTS</name>
<dbReference type="SUPFAM" id="SSF75304">
    <property type="entry name" value="Amidase signature (AS) enzymes"/>
    <property type="match status" value="1"/>
</dbReference>
<dbReference type="OrthoDB" id="6428749at2759"/>
<dbReference type="GO" id="GO:0009062">
    <property type="term" value="P:fatty acid catabolic process"/>
    <property type="evidence" value="ECO:0007669"/>
    <property type="project" value="TreeGrafter"/>
</dbReference>
<dbReference type="KEGG" id="tet:TTHERM_00354920"/>
<protein>
    <submittedName>
        <fullName evidence="2">Amidase</fullName>
    </submittedName>
</protein>
<dbReference type="STRING" id="312017.Q22Y79"/>
<evidence type="ECO:0000313" key="2">
    <source>
        <dbReference type="EMBL" id="EAR90145.2"/>
    </source>
</evidence>
<dbReference type="OMA" id="WNYTAVW"/>
<dbReference type="Pfam" id="PF01425">
    <property type="entry name" value="Amidase"/>
    <property type="match status" value="1"/>
</dbReference>
<dbReference type="RefSeq" id="XP_001010390.2">
    <property type="nucleotide sequence ID" value="XM_001010390.3"/>
</dbReference>
<dbReference type="InterPro" id="IPR052096">
    <property type="entry name" value="Endocannabinoid_amidase"/>
</dbReference>
<reference evidence="3" key="1">
    <citation type="journal article" date="2006" name="PLoS Biol.">
        <title>Macronuclear genome sequence of the ciliate Tetrahymena thermophila, a model eukaryote.</title>
        <authorList>
            <person name="Eisen J.A."/>
            <person name="Coyne R.S."/>
            <person name="Wu M."/>
            <person name="Wu D."/>
            <person name="Thiagarajan M."/>
            <person name="Wortman J.R."/>
            <person name="Badger J.H."/>
            <person name="Ren Q."/>
            <person name="Amedeo P."/>
            <person name="Jones K.M."/>
            <person name="Tallon L.J."/>
            <person name="Delcher A.L."/>
            <person name="Salzberg S.L."/>
            <person name="Silva J.C."/>
            <person name="Haas B.J."/>
            <person name="Majoros W.H."/>
            <person name="Farzad M."/>
            <person name="Carlton J.M."/>
            <person name="Smith R.K. Jr."/>
            <person name="Garg J."/>
            <person name="Pearlman R.E."/>
            <person name="Karrer K.M."/>
            <person name="Sun L."/>
            <person name="Manning G."/>
            <person name="Elde N.C."/>
            <person name="Turkewitz A.P."/>
            <person name="Asai D.J."/>
            <person name="Wilkes D.E."/>
            <person name="Wang Y."/>
            <person name="Cai H."/>
            <person name="Collins K."/>
            <person name="Stewart B.A."/>
            <person name="Lee S.R."/>
            <person name="Wilamowska K."/>
            <person name="Weinberg Z."/>
            <person name="Ruzzo W.L."/>
            <person name="Wloga D."/>
            <person name="Gaertig J."/>
            <person name="Frankel J."/>
            <person name="Tsao C.-C."/>
            <person name="Gorovsky M.A."/>
            <person name="Keeling P.J."/>
            <person name="Waller R.F."/>
            <person name="Patron N.J."/>
            <person name="Cherry J.M."/>
            <person name="Stover N.A."/>
            <person name="Krieger C.J."/>
            <person name="del Toro C."/>
            <person name="Ryder H.F."/>
            <person name="Williamson S.C."/>
            <person name="Barbeau R.A."/>
            <person name="Hamilton E.P."/>
            <person name="Orias E."/>
        </authorList>
    </citation>
    <scope>NUCLEOTIDE SEQUENCE [LARGE SCALE GENOMIC DNA]</scope>
    <source>
        <strain evidence="3">SB210</strain>
    </source>
</reference>
<dbReference type="GO" id="GO:0004040">
    <property type="term" value="F:amidase activity"/>
    <property type="evidence" value="ECO:0007669"/>
    <property type="project" value="TreeGrafter"/>
</dbReference>
<dbReference type="Proteomes" id="UP000009168">
    <property type="component" value="Unassembled WGS sequence"/>
</dbReference>
<accession>Q22Y79</accession>
<evidence type="ECO:0000313" key="3">
    <source>
        <dbReference type="Proteomes" id="UP000009168"/>
    </source>
</evidence>
<dbReference type="InParanoid" id="Q22Y79"/>
<evidence type="ECO:0000259" key="1">
    <source>
        <dbReference type="Pfam" id="PF01425"/>
    </source>
</evidence>
<dbReference type="eggNOG" id="KOG1212">
    <property type="taxonomic scope" value="Eukaryota"/>
</dbReference>
<proteinExistence type="predicted"/>
<dbReference type="PANTHER" id="PTHR45847">
    <property type="entry name" value="FATTY ACID AMIDE HYDROLASE"/>
    <property type="match status" value="1"/>
</dbReference>
<dbReference type="Gene3D" id="3.90.1300.10">
    <property type="entry name" value="Amidase signature (AS) domain"/>
    <property type="match status" value="1"/>
</dbReference>
<feature type="domain" description="Amidase" evidence="1">
    <location>
        <begin position="152"/>
        <end position="632"/>
    </location>
</feature>
<organism evidence="2 3">
    <name type="scientific">Tetrahymena thermophila (strain SB210)</name>
    <dbReference type="NCBI Taxonomy" id="312017"/>
    <lineage>
        <taxon>Eukaryota</taxon>
        <taxon>Sar</taxon>
        <taxon>Alveolata</taxon>
        <taxon>Ciliophora</taxon>
        <taxon>Intramacronucleata</taxon>
        <taxon>Oligohymenophorea</taxon>
        <taxon>Hymenostomatida</taxon>
        <taxon>Tetrahymenina</taxon>
        <taxon>Tetrahymenidae</taxon>
        <taxon>Tetrahymena</taxon>
    </lineage>
</organism>
<dbReference type="InterPro" id="IPR036928">
    <property type="entry name" value="AS_sf"/>
</dbReference>
<keyword evidence="3" id="KW-1185">Reference proteome</keyword>